<name>A0A0F9EPI0_9ZZZZ</name>
<organism evidence="1">
    <name type="scientific">marine sediment metagenome</name>
    <dbReference type="NCBI Taxonomy" id="412755"/>
    <lineage>
        <taxon>unclassified sequences</taxon>
        <taxon>metagenomes</taxon>
        <taxon>ecological metagenomes</taxon>
    </lineage>
</organism>
<sequence length="63" mass="6961">PPVFVRWTTQSNLQLAIRLMGEGRLDVDCLTTHTICLPDVEAGISTVIDKPDEALGVIFEMPH</sequence>
<dbReference type="AlphaFoldDB" id="A0A0F9EPI0"/>
<accession>A0A0F9EPI0</accession>
<feature type="non-terminal residue" evidence="1">
    <location>
        <position position="1"/>
    </location>
</feature>
<protein>
    <recommendedName>
        <fullName evidence="2">Alcohol dehydrogenase-like C-terminal domain-containing protein</fullName>
    </recommendedName>
</protein>
<evidence type="ECO:0000313" key="1">
    <source>
        <dbReference type="EMBL" id="KKL25763.1"/>
    </source>
</evidence>
<reference evidence="1" key="1">
    <citation type="journal article" date="2015" name="Nature">
        <title>Complex archaea that bridge the gap between prokaryotes and eukaryotes.</title>
        <authorList>
            <person name="Spang A."/>
            <person name="Saw J.H."/>
            <person name="Jorgensen S.L."/>
            <person name="Zaremba-Niedzwiedzka K."/>
            <person name="Martijn J."/>
            <person name="Lind A.E."/>
            <person name="van Eijk R."/>
            <person name="Schleper C."/>
            <person name="Guy L."/>
            <person name="Ettema T.J."/>
        </authorList>
    </citation>
    <scope>NUCLEOTIDE SEQUENCE</scope>
</reference>
<dbReference type="EMBL" id="LAZR01036094">
    <property type="protein sequence ID" value="KKL25763.1"/>
    <property type="molecule type" value="Genomic_DNA"/>
</dbReference>
<gene>
    <name evidence="1" type="ORF">LCGC14_2402060</name>
</gene>
<proteinExistence type="predicted"/>
<evidence type="ECO:0008006" key="2">
    <source>
        <dbReference type="Google" id="ProtNLM"/>
    </source>
</evidence>
<comment type="caution">
    <text evidence="1">The sequence shown here is derived from an EMBL/GenBank/DDBJ whole genome shotgun (WGS) entry which is preliminary data.</text>
</comment>